<proteinExistence type="predicted"/>
<gene>
    <name evidence="2" type="ORF">GCM10012285_20190</name>
</gene>
<comment type="caution">
    <text evidence="2">The sequence shown here is derived from an EMBL/GenBank/DDBJ whole genome shotgun (WGS) entry which is preliminary data.</text>
</comment>
<sequence length="152" mass="16934">MSELSPPPPRSLSSAPSPQRQDFPHRSPAIACCRNLGHLPNHDHGTHGPAPRTPRRRTDRQCPDTEPDQIYAILTATNQQTQLGRDRQRPLSLPDERATLQIPDATPIVHATRITLGTDQCPLIFEDLRASTDHTQLAYHLTDEQPRALHAA</sequence>
<protein>
    <recommendedName>
        <fullName evidence="4">FHA domain-containing protein</fullName>
    </recommendedName>
</protein>
<keyword evidence="3" id="KW-1185">Reference proteome</keyword>
<evidence type="ECO:0000313" key="3">
    <source>
        <dbReference type="Proteomes" id="UP000600080"/>
    </source>
</evidence>
<organism evidence="2 3">
    <name type="scientific">Streptomyces kronopolitis</name>
    <dbReference type="NCBI Taxonomy" id="1612435"/>
    <lineage>
        <taxon>Bacteria</taxon>
        <taxon>Bacillati</taxon>
        <taxon>Actinomycetota</taxon>
        <taxon>Actinomycetes</taxon>
        <taxon>Kitasatosporales</taxon>
        <taxon>Streptomycetaceae</taxon>
        <taxon>Streptomyces</taxon>
    </lineage>
</organism>
<feature type="compositionally biased region" description="Pro residues" evidence="1">
    <location>
        <begin position="1"/>
        <end position="10"/>
    </location>
</feature>
<accession>A0ABQ2J6G9</accession>
<dbReference type="Proteomes" id="UP000600080">
    <property type="component" value="Unassembled WGS sequence"/>
</dbReference>
<evidence type="ECO:0000313" key="2">
    <source>
        <dbReference type="EMBL" id="GGN41206.1"/>
    </source>
</evidence>
<evidence type="ECO:0000256" key="1">
    <source>
        <dbReference type="SAM" id="MobiDB-lite"/>
    </source>
</evidence>
<name>A0ABQ2J6G9_9ACTN</name>
<evidence type="ECO:0008006" key="4">
    <source>
        <dbReference type="Google" id="ProtNLM"/>
    </source>
</evidence>
<reference evidence="3" key="1">
    <citation type="journal article" date="2019" name="Int. J. Syst. Evol. Microbiol.">
        <title>The Global Catalogue of Microorganisms (GCM) 10K type strain sequencing project: providing services to taxonomists for standard genome sequencing and annotation.</title>
        <authorList>
            <consortium name="The Broad Institute Genomics Platform"/>
            <consortium name="The Broad Institute Genome Sequencing Center for Infectious Disease"/>
            <person name="Wu L."/>
            <person name="Ma J."/>
        </authorList>
    </citation>
    <scope>NUCLEOTIDE SEQUENCE [LARGE SCALE GENOMIC DNA]</scope>
    <source>
        <strain evidence="3">CGMCC 4.7323</strain>
    </source>
</reference>
<dbReference type="EMBL" id="BMND01000006">
    <property type="protein sequence ID" value="GGN41206.1"/>
    <property type="molecule type" value="Genomic_DNA"/>
</dbReference>
<feature type="region of interest" description="Disordered" evidence="1">
    <location>
        <begin position="1"/>
        <end position="66"/>
    </location>
</feature>